<evidence type="ECO:0000313" key="6">
    <source>
        <dbReference type="EMBL" id="AWI55530.1"/>
    </source>
</evidence>
<dbReference type="GO" id="GO:0003700">
    <property type="term" value="F:DNA-binding transcription factor activity"/>
    <property type="evidence" value="ECO:0007669"/>
    <property type="project" value="TreeGrafter"/>
</dbReference>
<dbReference type="InterPro" id="IPR012318">
    <property type="entry name" value="HTH_CRP"/>
</dbReference>
<reference evidence="6 7" key="1">
    <citation type="submission" date="2018-05" db="EMBL/GenBank/DDBJ databases">
        <title>complete genome sequence of Aquabacterium olei NBRC 110486.</title>
        <authorList>
            <person name="Tang B."/>
            <person name="Chang J."/>
            <person name="Zhang L."/>
            <person name="Yang H."/>
        </authorList>
    </citation>
    <scope>NUCLEOTIDE SEQUENCE [LARGE SCALE GENOMIC DNA]</scope>
    <source>
        <strain evidence="6 7">NBRC 110486</strain>
        <plasmid evidence="7">Plasmid ptb101</plasmid>
    </source>
</reference>
<dbReference type="SUPFAM" id="SSF51206">
    <property type="entry name" value="cAMP-binding domain-like"/>
    <property type="match status" value="1"/>
</dbReference>
<dbReference type="GO" id="GO:0005829">
    <property type="term" value="C:cytosol"/>
    <property type="evidence" value="ECO:0007669"/>
    <property type="project" value="TreeGrafter"/>
</dbReference>
<gene>
    <name evidence="6" type="ORF">DEH84_18270</name>
</gene>
<dbReference type="InterPro" id="IPR036388">
    <property type="entry name" value="WH-like_DNA-bd_sf"/>
</dbReference>
<evidence type="ECO:0000259" key="5">
    <source>
        <dbReference type="PROSITE" id="PS51063"/>
    </source>
</evidence>
<keyword evidence="3" id="KW-0804">Transcription</keyword>
<evidence type="ECO:0000256" key="3">
    <source>
        <dbReference type="ARBA" id="ARBA00023163"/>
    </source>
</evidence>
<feature type="domain" description="HTH crp-type" evidence="5">
    <location>
        <begin position="151"/>
        <end position="232"/>
    </location>
</feature>
<dbReference type="InterPro" id="IPR036390">
    <property type="entry name" value="WH_DNA-bd_sf"/>
</dbReference>
<dbReference type="InterPro" id="IPR000595">
    <property type="entry name" value="cNMP-bd_dom"/>
</dbReference>
<keyword evidence="2" id="KW-0238">DNA-binding</keyword>
<dbReference type="PROSITE" id="PS50042">
    <property type="entry name" value="CNMP_BINDING_3"/>
    <property type="match status" value="1"/>
</dbReference>
<proteinExistence type="predicted"/>
<dbReference type="InterPro" id="IPR018490">
    <property type="entry name" value="cNMP-bd_dom_sf"/>
</dbReference>
<dbReference type="KEGG" id="aon:DEH84_18270"/>
<dbReference type="RefSeq" id="WP_109038640.1">
    <property type="nucleotide sequence ID" value="NZ_CP029211.1"/>
</dbReference>
<accession>A0A2U8FWZ3</accession>
<evidence type="ECO:0000256" key="2">
    <source>
        <dbReference type="ARBA" id="ARBA00023125"/>
    </source>
</evidence>
<dbReference type="Gene3D" id="2.60.120.10">
    <property type="entry name" value="Jelly Rolls"/>
    <property type="match status" value="1"/>
</dbReference>
<dbReference type="AlphaFoldDB" id="A0A2U8FWZ3"/>
<name>A0A2U8FWZ3_9BURK</name>
<dbReference type="PANTHER" id="PTHR24567:SF74">
    <property type="entry name" value="HTH-TYPE TRANSCRIPTIONAL REGULATOR ARCR"/>
    <property type="match status" value="1"/>
</dbReference>
<dbReference type="PROSITE" id="PS51063">
    <property type="entry name" value="HTH_CRP_2"/>
    <property type="match status" value="1"/>
</dbReference>
<dbReference type="PANTHER" id="PTHR24567">
    <property type="entry name" value="CRP FAMILY TRANSCRIPTIONAL REGULATORY PROTEIN"/>
    <property type="match status" value="1"/>
</dbReference>
<evidence type="ECO:0000256" key="1">
    <source>
        <dbReference type="ARBA" id="ARBA00023015"/>
    </source>
</evidence>
<dbReference type="InterPro" id="IPR050397">
    <property type="entry name" value="Env_Response_Regulators"/>
</dbReference>
<organism evidence="6 7">
    <name type="scientific">Aquabacterium olei</name>
    <dbReference type="NCBI Taxonomy" id="1296669"/>
    <lineage>
        <taxon>Bacteria</taxon>
        <taxon>Pseudomonadati</taxon>
        <taxon>Pseudomonadota</taxon>
        <taxon>Betaproteobacteria</taxon>
        <taxon>Burkholderiales</taxon>
        <taxon>Aquabacterium</taxon>
    </lineage>
</organism>
<dbReference type="Proteomes" id="UP000244892">
    <property type="component" value="Plasmid pTB101"/>
</dbReference>
<dbReference type="EMBL" id="CP029211">
    <property type="protein sequence ID" value="AWI55530.1"/>
    <property type="molecule type" value="Genomic_DNA"/>
</dbReference>
<protein>
    <submittedName>
        <fullName evidence="6">Crp/Fnr family transcriptional regulator</fullName>
    </submittedName>
</protein>
<dbReference type="OrthoDB" id="9777588at2"/>
<dbReference type="InterPro" id="IPR014710">
    <property type="entry name" value="RmlC-like_jellyroll"/>
</dbReference>
<dbReference type="SMART" id="SM00419">
    <property type="entry name" value="HTH_CRP"/>
    <property type="match status" value="1"/>
</dbReference>
<dbReference type="GO" id="GO:0003677">
    <property type="term" value="F:DNA binding"/>
    <property type="evidence" value="ECO:0007669"/>
    <property type="project" value="UniProtKB-KW"/>
</dbReference>
<sequence>MPMDTSGAAARLAENTAFSRLDHARLVDLMAQCELRSIPRGGTVFAAGGLCEGLHAVLDGQVKVYARAPDGHEKVIDVVGRGETLPGTHMTHAETHQHHAQALSAAVVLIVPGDVLRVELQRDPEMATRLLDDAARQVRRMMREIEVTTLRTAMERVCSYLLHLPTLARSAPTAEAPSDEGEQRLVELPVSKNTVASLLSITPEHFSRILRELHLARLIHMHRREICIPHPERLAVQR</sequence>
<dbReference type="SMART" id="SM00100">
    <property type="entry name" value="cNMP"/>
    <property type="match status" value="1"/>
</dbReference>
<feature type="domain" description="Cyclic nucleotide-binding" evidence="4">
    <location>
        <begin position="17"/>
        <end position="137"/>
    </location>
</feature>
<evidence type="ECO:0000259" key="4">
    <source>
        <dbReference type="PROSITE" id="PS50042"/>
    </source>
</evidence>
<dbReference type="Pfam" id="PF00027">
    <property type="entry name" value="cNMP_binding"/>
    <property type="match status" value="1"/>
</dbReference>
<keyword evidence="6" id="KW-0614">Plasmid</keyword>
<dbReference type="Pfam" id="PF13545">
    <property type="entry name" value="HTH_Crp_2"/>
    <property type="match status" value="1"/>
</dbReference>
<geneLocation type="plasmid" evidence="7">
    <name>ptb101</name>
</geneLocation>
<dbReference type="Gene3D" id="1.10.10.10">
    <property type="entry name" value="Winged helix-like DNA-binding domain superfamily/Winged helix DNA-binding domain"/>
    <property type="match status" value="1"/>
</dbReference>
<keyword evidence="1" id="KW-0805">Transcription regulation</keyword>
<evidence type="ECO:0000313" key="7">
    <source>
        <dbReference type="Proteomes" id="UP000244892"/>
    </source>
</evidence>
<keyword evidence="7" id="KW-1185">Reference proteome</keyword>
<dbReference type="SUPFAM" id="SSF46785">
    <property type="entry name" value="Winged helix' DNA-binding domain"/>
    <property type="match status" value="1"/>
</dbReference>
<dbReference type="CDD" id="cd00038">
    <property type="entry name" value="CAP_ED"/>
    <property type="match status" value="1"/>
</dbReference>